<keyword evidence="8" id="KW-0067">ATP-binding</keyword>
<proteinExistence type="inferred from homology"/>
<dbReference type="GO" id="GO:0046872">
    <property type="term" value="F:metal ion binding"/>
    <property type="evidence" value="ECO:0007669"/>
    <property type="project" value="UniProtKB-KW"/>
</dbReference>
<evidence type="ECO:0000256" key="7">
    <source>
        <dbReference type="ARBA" id="ARBA00022777"/>
    </source>
</evidence>
<evidence type="ECO:0000259" key="13">
    <source>
        <dbReference type="PROSITE" id="PS50146"/>
    </source>
</evidence>
<evidence type="ECO:0000256" key="11">
    <source>
        <dbReference type="ARBA" id="ARBA00023209"/>
    </source>
</evidence>
<keyword evidence="15" id="KW-1185">Reference proteome</keyword>
<feature type="domain" description="DAGKc" evidence="13">
    <location>
        <begin position="1"/>
        <end position="131"/>
    </location>
</feature>
<dbReference type="InterPro" id="IPR045540">
    <property type="entry name" value="YegS/DAGK_C"/>
</dbReference>
<dbReference type="Pfam" id="PF00781">
    <property type="entry name" value="DAGK_cat"/>
    <property type="match status" value="1"/>
</dbReference>
<dbReference type="InterPro" id="IPR005218">
    <property type="entry name" value="Diacylglycerol/lipid_kinase"/>
</dbReference>
<dbReference type="InterPro" id="IPR001206">
    <property type="entry name" value="Diacylglycerol_kinase_cat_dom"/>
</dbReference>
<evidence type="ECO:0000256" key="2">
    <source>
        <dbReference type="ARBA" id="ARBA00005983"/>
    </source>
</evidence>
<dbReference type="GO" id="GO:0004143">
    <property type="term" value="F:ATP-dependent diacylglycerol kinase activity"/>
    <property type="evidence" value="ECO:0007669"/>
    <property type="project" value="TreeGrafter"/>
</dbReference>
<evidence type="ECO:0000313" key="15">
    <source>
        <dbReference type="Proteomes" id="UP000184114"/>
    </source>
</evidence>
<name>A0A1M4YIE7_9FIRM</name>
<evidence type="ECO:0000256" key="3">
    <source>
        <dbReference type="ARBA" id="ARBA00022516"/>
    </source>
</evidence>
<evidence type="ECO:0000256" key="9">
    <source>
        <dbReference type="ARBA" id="ARBA00022842"/>
    </source>
</evidence>
<dbReference type="STRING" id="1123404.SAMN02745784_02668"/>
<dbReference type="Pfam" id="PF19279">
    <property type="entry name" value="YegS_C"/>
    <property type="match status" value="1"/>
</dbReference>
<keyword evidence="5" id="KW-0479">Metal-binding</keyword>
<dbReference type="AlphaFoldDB" id="A0A1M4YIE7"/>
<keyword evidence="3" id="KW-0444">Lipid biosynthesis</keyword>
<dbReference type="SMART" id="SM00046">
    <property type="entry name" value="DAGKc"/>
    <property type="match status" value="1"/>
</dbReference>
<accession>A0A1M4YIE7</accession>
<dbReference type="RefSeq" id="WP_072977153.1">
    <property type="nucleotide sequence ID" value="NZ_FQTY01000017.1"/>
</dbReference>
<dbReference type="Gene3D" id="2.60.200.40">
    <property type="match status" value="1"/>
</dbReference>
<dbReference type="PROSITE" id="PS50146">
    <property type="entry name" value="DAGK"/>
    <property type="match status" value="1"/>
</dbReference>
<dbReference type="NCBIfam" id="TIGR00147">
    <property type="entry name" value="YegS/Rv2252/BmrU family lipid kinase"/>
    <property type="match status" value="1"/>
</dbReference>
<keyword evidence="6" id="KW-0547">Nucleotide-binding</keyword>
<dbReference type="InterPro" id="IPR016064">
    <property type="entry name" value="NAD/diacylglycerol_kinase_sf"/>
</dbReference>
<dbReference type="PANTHER" id="PTHR12358:SF106">
    <property type="entry name" value="LIPID KINASE YEGS"/>
    <property type="match status" value="1"/>
</dbReference>
<keyword evidence="7 14" id="KW-0418">Kinase</keyword>
<evidence type="ECO:0000256" key="4">
    <source>
        <dbReference type="ARBA" id="ARBA00022679"/>
    </source>
</evidence>
<evidence type="ECO:0000256" key="5">
    <source>
        <dbReference type="ARBA" id="ARBA00022723"/>
    </source>
</evidence>
<keyword evidence="9" id="KW-0460">Magnesium</keyword>
<keyword evidence="11" id="KW-0594">Phospholipid biosynthesis</keyword>
<protein>
    <submittedName>
        <fullName evidence="14">Diacylglycerol kinase (ATP)</fullName>
    </submittedName>
</protein>
<dbReference type="InterPro" id="IPR017438">
    <property type="entry name" value="ATP-NAD_kinase_N"/>
</dbReference>
<evidence type="ECO:0000313" key="14">
    <source>
        <dbReference type="EMBL" id="SHF05644.1"/>
    </source>
</evidence>
<dbReference type="GeneID" id="90995300"/>
<dbReference type="SUPFAM" id="SSF111331">
    <property type="entry name" value="NAD kinase/diacylglycerol kinase-like"/>
    <property type="match status" value="1"/>
</dbReference>
<dbReference type="GO" id="GO:0005524">
    <property type="term" value="F:ATP binding"/>
    <property type="evidence" value="ECO:0007669"/>
    <property type="project" value="UniProtKB-KW"/>
</dbReference>
<evidence type="ECO:0000256" key="10">
    <source>
        <dbReference type="ARBA" id="ARBA00023098"/>
    </source>
</evidence>
<evidence type="ECO:0000256" key="1">
    <source>
        <dbReference type="ARBA" id="ARBA00001946"/>
    </source>
</evidence>
<gene>
    <name evidence="14" type="ORF">SAMN02745784_02668</name>
</gene>
<dbReference type="Gene3D" id="3.40.50.10330">
    <property type="entry name" value="Probable inorganic polyphosphate/atp-NAD kinase, domain 1"/>
    <property type="match status" value="1"/>
</dbReference>
<dbReference type="GO" id="GO:0008654">
    <property type="term" value="P:phospholipid biosynthetic process"/>
    <property type="evidence" value="ECO:0007669"/>
    <property type="project" value="UniProtKB-KW"/>
</dbReference>
<sequence>MKKVKVIYNPSSGRQSTERRVDRLCKLLLDDGYLVNKFITRQKNDAMNETIKTCKEDWDIIIVSGGDGTVNEVAKGMVKGETKIPVAILSSGTVNDFANYMKIPKNIMDFYNMIKKGNFIDVDLGKVNDEYFVNVAAGGILSNVGYQVLPETKMVLGRMAYYIEGLKEITLQNFEPIELNIESEECSLKEEVLLFIISNSSSIGGFKKLAPKADVEDGLLDIVIIKKSGVQDLANIFINIFSGDHINHQNVLYFKSKHVKLSTKKDVPIDIDGEYGGKLPASFEIVPKGFRIMV</sequence>
<organism evidence="14 15">
    <name type="scientific">Tissierella praeacuta DSM 18095</name>
    <dbReference type="NCBI Taxonomy" id="1123404"/>
    <lineage>
        <taxon>Bacteria</taxon>
        <taxon>Bacillati</taxon>
        <taxon>Bacillota</taxon>
        <taxon>Tissierellia</taxon>
        <taxon>Tissierellales</taxon>
        <taxon>Tissierellaceae</taxon>
        <taxon>Tissierella</taxon>
    </lineage>
</organism>
<comment type="cofactor">
    <cofactor evidence="1">
        <name>Mg(2+)</name>
        <dbReference type="ChEBI" id="CHEBI:18420"/>
    </cofactor>
</comment>
<keyword evidence="10" id="KW-0443">Lipid metabolism</keyword>
<dbReference type="InterPro" id="IPR050187">
    <property type="entry name" value="Lipid_Phosphate_FormReg"/>
</dbReference>
<evidence type="ECO:0000256" key="12">
    <source>
        <dbReference type="ARBA" id="ARBA00023264"/>
    </source>
</evidence>
<evidence type="ECO:0000256" key="8">
    <source>
        <dbReference type="ARBA" id="ARBA00022840"/>
    </source>
</evidence>
<evidence type="ECO:0000256" key="6">
    <source>
        <dbReference type="ARBA" id="ARBA00022741"/>
    </source>
</evidence>
<dbReference type="EMBL" id="FQTY01000017">
    <property type="protein sequence ID" value="SHF05644.1"/>
    <property type="molecule type" value="Genomic_DNA"/>
</dbReference>
<dbReference type="GO" id="GO:0005886">
    <property type="term" value="C:plasma membrane"/>
    <property type="evidence" value="ECO:0007669"/>
    <property type="project" value="TreeGrafter"/>
</dbReference>
<reference evidence="15" key="1">
    <citation type="submission" date="2016-11" db="EMBL/GenBank/DDBJ databases">
        <authorList>
            <person name="Varghese N."/>
            <person name="Submissions S."/>
        </authorList>
    </citation>
    <scope>NUCLEOTIDE SEQUENCE [LARGE SCALE GENOMIC DNA]</scope>
    <source>
        <strain evidence="15">DSM 18095</strain>
    </source>
</reference>
<dbReference type="Proteomes" id="UP000184114">
    <property type="component" value="Unassembled WGS sequence"/>
</dbReference>
<comment type="similarity">
    <text evidence="2">Belongs to the diacylglycerol/lipid kinase family.</text>
</comment>
<keyword evidence="12" id="KW-1208">Phospholipid metabolism</keyword>
<dbReference type="PANTHER" id="PTHR12358">
    <property type="entry name" value="SPHINGOSINE KINASE"/>
    <property type="match status" value="1"/>
</dbReference>
<keyword evidence="4" id="KW-0808">Transferase</keyword>